<organism evidence="1">
    <name type="scientific">Hokovirus HKV1</name>
    <dbReference type="NCBI Taxonomy" id="1977638"/>
    <lineage>
        <taxon>Viruses</taxon>
        <taxon>Varidnaviria</taxon>
        <taxon>Bamfordvirae</taxon>
        <taxon>Nucleocytoviricota</taxon>
        <taxon>Megaviricetes</taxon>
        <taxon>Imitervirales</taxon>
        <taxon>Mimiviridae</taxon>
        <taxon>Klosneuvirinae</taxon>
        <taxon>Hokovirus</taxon>
    </lineage>
</organism>
<protein>
    <submittedName>
        <fullName evidence="1">Uncharacterized protein</fullName>
    </submittedName>
</protein>
<sequence>MSELEIFRNAITKSNMYENLFETFRNNITYILKYYHLVKNKKMLDMCLNISNIENVEQNIIVMKRLFEIITELNLIVIRYDMVKLPNFNCSQVYENGKLNNDNLYYQVFNKYFGKELDTLNNFCLDIANYTCFKHIIKKSKYSTKNKFVIYFVEENDVIQEFNEIKRCIQYINNLRFELGNVALEECKIHLCDVNIMKAFYIFGLNLKTFSNIFIKFVNNINNVNKKTVLNIFDYFISIGLKFDREITDKLLNPYFSDKIYNYKHRAETYYNYDPNNKLFDDILPIMTKYLKDDKYIIHYIMHKYNKNDLNYCSSRDAMIVNLTTKLIHNLNIDIYLKDNNNMYAHDYLNIYAKNLFLNKYAKSIFSNENLEDCYLEKYKNDNPGKIIMVVLLLLFIHYFFL</sequence>
<dbReference type="EMBL" id="KY684103">
    <property type="protein sequence ID" value="ARF10412.1"/>
    <property type="molecule type" value="Genomic_DNA"/>
</dbReference>
<name>A0A1V0SFB4_9VIRU</name>
<proteinExistence type="predicted"/>
<gene>
    <name evidence="1" type="ORF">Hokovirus_1_291</name>
</gene>
<reference evidence="1" key="1">
    <citation type="journal article" date="2017" name="Science">
        <title>Giant viruses with an expanded complement of translation system components.</title>
        <authorList>
            <person name="Schulz F."/>
            <person name="Yutin N."/>
            <person name="Ivanova N.N."/>
            <person name="Ortega D.R."/>
            <person name="Lee T.K."/>
            <person name="Vierheilig J."/>
            <person name="Daims H."/>
            <person name="Horn M."/>
            <person name="Wagner M."/>
            <person name="Jensen G.J."/>
            <person name="Kyrpides N.C."/>
            <person name="Koonin E.V."/>
            <person name="Woyke T."/>
        </authorList>
    </citation>
    <scope>NUCLEOTIDE SEQUENCE</scope>
    <source>
        <strain evidence="1">HKV1</strain>
    </source>
</reference>
<evidence type="ECO:0000313" key="1">
    <source>
        <dbReference type="EMBL" id="ARF10412.1"/>
    </source>
</evidence>
<accession>A0A1V0SFB4</accession>